<sequence>MSLLVFLHRVDWSHHLEPFNYYMITICLHIPLQDSWHFEQDFAG</sequence>
<protein>
    <submittedName>
        <fullName evidence="1">Uncharacterized protein</fullName>
    </submittedName>
</protein>
<reference evidence="1" key="2">
    <citation type="journal article" date="2023" name="Int. J. Mol. Sci.">
        <title>De Novo Assembly and Annotation of 11 Diverse Shrub Willow (Salix) Genomes Reveals Novel Gene Organization in Sex-Linked Regions.</title>
        <authorList>
            <person name="Hyden B."/>
            <person name="Feng K."/>
            <person name="Yates T.B."/>
            <person name="Jawdy S."/>
            <person name="Cereghino C."/>
            <person name="Smart L.B."/>
            <person name="Muchero W."/>
        </authorList>
    </citation>
    <scope>NUCLEOTIDE SEQUENCE</scope>
    <source>
        <tissue evidence="1">Shoot tip</tissue>
    </source>
</reference>
<organism evidence="1 2">
    <name type="scientific">Salix koriyanagi</name>
    <dbReference type="NCBI Taxonomy" id="2511006"/>
    <lineage>
        <taxon>Eukaryota</taxon>
        <taxon>Viridiplantae</taxon>
        <taxon>Streptophyta</taxon>
        <taxon>Embryophyta</taxon>
        <taxon>Tracheophyta</taxon>
        <taxon>Spermatophyta</taxon>
        <taxon>Magnoliopsida</taxon>
        <taxon>eudicotyledons</taxon>
        <taxon>Gunneridae</taxon>
        <taxon>Pentapetalae</taxon>
        <taxon>rosids</taxon>
        <taxon>fabids</taxon>
        <taxon>Malpighiales</taxon>
        <taxon>Salicaceae</taxon>
        <taxon>Saliceae</taxon>
        <taxon>Salix</taxon>
    </lineage>
</organism>
<dbReference type="Proteomes" id="UP001151752">
    <property type="component" value="Chromosome 12"/>
</dbReference>
<gene>
    <name evidence="1" type="ORF">OIU74_023205</name>
</gene>
<keyword evidence="2" id="KW-1185">Reference proteome</keyword>
<comment type="caution">
    <text evidence="1">The sequence shown here is derived from an EMBL/GenBank/DDBJ whole genome shotgun (WGS) entry which is preliminary data.</text>
</comment>
<dbReference type="EMBL" id="JAPFFM010000004">
    <property type="protein sequence ID" value="KAJ6764278.1"/>
    <property type="molecule type" value="Genomic_DNA"/>
</dbReference>
<proteinExistence type="predicted"/>
<name>A0A9Q1AAJ2_9ROSI</name>
<reference evidence="1" key="1">
    <citation type="submission" date="2022-11" db="EMBL/GenBank/DDBJ databases">
        <authorList>
            <person name="Hyden B.L."/>
            <person name="Feng K."/>
            <person name="Yates T."/>
            <person name="Jawdy S."/>
            <person name="Smart L.B."/>
            <person name="Muchero W."/>
        </authorList>
    </citation>
    <scope>NUCLEOTIDE SEQUENCE</scope>
    <source>
        <tissue evidence="1">Shoot tip</tissue>
    </source>
</reference>
<dbReference type="AlphaFoldDB" id="A0A9Q1AAJ2"/>
<accession>A0A9Q1AAJ2</accession>
<evidence type="ECO:0000313" key="2">
    <source>
        <dbReference type="Proteomes" id="UP001151752"/>
    </source>
</evidence>
<evidence type="ECO:0000313" key="1">
    <source>
        <dbReference type="EMBL" id="KAJ6764278.1"/>
    </source>
</evidence>